<evidence type="ECO:0000313" key="2">
    <source>
        <dbReference type="EMBL" id="KAH0621769.1"/>
    </source>
</evidence>
<dbReference type="Proteomes" id="UP000826234">
    <property type="component" value="Unassembled WGS sequence"/>
</dbReference>
<evidence type="ECO:0000256" key="1">
    <source>
        <dbReference type="SAM" id="MobiDB-lite"/>
    </source>
</evidence>
<dbReference type="PANTHER" id="PTHR16099:SF5">
    <property type="entry name" value="NUCLEOTIDE TRIPHOSPHATE DIPHOSPHATASE NUDT15"/>
    <property type="match status" value="1"/>
</dbReference>
<feature type="non-terminal residue" evidence="2">
    <location>
        <position position="1"/>
    </location>
</feature>
<protein>
    <recommendedName>
        <fullName evidence="4">Nudix hydrolase domain-containing protein</fullName>
    </recommendedName>
</protein>
<organism evidence="2 3">
    <name type="scientific">Phrynosoma platyrhinos</name>
    <name type="common">Desert horned lizard</name>
    <dbReference type="NCBI Taxonomy" id="52577"/>
    <lineage>
        <taxon>Eukaryota</taxon>
        <taxon>Metazoa</taxon>
        <taxon>Chordata</taxon>
        <taxon>Craniata</taxon>
        <taxon>Vertebrata</taxon>
        <taxon>Euteleostomi</taxon>
        <taxon>Lepidosauria</taxon>
        <taxon>Squamata</taxon>
        <taxon>Bifurcata</taxon>
        <taxon>Unidentata</taxon>
        <taxon>Episquamata</taxon>
        <taxon>Toxicofera</taxon>
        <taxon>Iguania</taxon>
        <taxon>Phrynosomatidae</taxon>
        <taxon>Phrynosomatinae</taxon>
        <taxon>Phrynosoma</taxon>
    </lineage>
</organism>
<dbReference type="EMBL" id="JAIPUX010003289">
    <property type="protein sequence ID" value="KAH0621769.1"/>
    <property type="molecule type" value="Genomic_DNA"/>
</dbReference>
<dbReference type="PANTHER" id="PTHR16099">
    <property type="entry name" value="8-OXO-DGTP DIPHOSPHATES NUDT15"/>
    <property type="match status" value="1"/>
</dbReference>
<dbReference type="Gene3D" id="3.90.79.10">
    <property type="entry name" value="Nucleoside Triphosphate Pyrophosphohydrolase"/>
    <property type="match status" value="1"/>
</dbReference>
<reference evidence="2 3" key="1">
    <citation type="journal article" date="2022" name="Gigascience">
        <title>A chromosome-level genome assembly and annotation of the desert horned lizard, Phrynosoma platyrhinos, provides insight into chromosomal rearrangements among reptiles.</title>
        <authorList>
            <person name="Koochekian N."/>
            <person name="Ascanio A."/>
            <person name="Farleigh K."/>
            <person name="Card D.C."/>
            <person name="Schield D.R."/>
            <person name="Castoe T.A."/>
            <person name="Jezkova T."/>
        </authorList>
    </citation>
    <scope>NUCLEOTIDE SEQUENCE [LARGE SCALE GENOMIC DNA]</scope>
    <source>
        <strain evidence="2">NK-2021</strain>
    </source>
</reference>
<evidence type="ECO:0008006" key="4">
    <source>
        <dbReference type="Google" id="ProtNLM"/>
    </source>
</evidence>
<name>A0ABQ7SX07_PHRPL</name>
<feature type="region of interest" description="Disordered" evidence="1">
    <location>
        <begin position="48"/>
        <end position="71"/>
    </location>
</feature>
<gene>
    <name evidence="2" type="ORF">JD844_023391</name>
</gene>
<evidence type="ECO:0000313" key="3">
    <source>
        <dbReference type="Proteomes" id="UP000826234"/>
    </source>
</evidence>
<proteinExistence type="predicted"/>
<comment type="caution">
    <text evidence="2">The sequence shown here is derived from an EMBL/GenBank/DDBJ whole genome shotgun (WGS) entry which is preliminary data.</text>
</comment>
<dbReference type="InterPro" id="IPR015797">
    <property type="entry name" value="NUDIX_hydrolase-like_dom_sf"/>
</dbReference>
<accession>A0ABQ7SX07</accession>
<keyword evidence="3" id="KW-1185">Reference proteome</keyword>
<sequence length="71" mass="7907">ESFTECAERETLEEAALHLKNIRFASTVNAVSLKNNYHYVTILMKGEVDTNHDSEPKNLEPDKNESGVGNG</sequence>
<dbReference type="SUPFAM" id="SSF55811">
    <property type="entry name" value="Nudix"/>
    <property type="match status" value="1"/>
</dbReference>
<feature type="compositionally biased region" description="Basic and acidic residues" evidence="1">
    <location>
        <begin position="48"/>
        <end position="65"/>
    </location>
</feature>